<dbReference type="Proteomes" id="UP000179106">
    <property type="component" value="Unassembled WGS sequence"/>
</dbReference>
<reference evidence="1 2" key="1">
    <citation type="journal article" date="2016" name="Nat. Commun.">
        <title>Thousands of microbial genomes shed light on interconnected biogeochemical processes in an aquifer system.</title>
        <authorList>
            <person name="Anantharaman K."/>
            <person name="Brown C.T."/>
            <person name="Hug L.A."/>
            <person name="Sharon I."/>
            <person name="Castelle C.J."/>
            <person name="Probst A.J."/>
            <person name="Thomas B.C."/>
            <person name="Singh A."/>
            <person name="Wilkins M.J."/>
            <person name="Karaoz U."/>
            <person name="Brodie E.L."/>
            <person name="Williams K.H."/>
            <person name="Hubbard S.S."/>
            <person name="Banfield J.F."/>
        </authorList>
    </citation>
    <scope>NUCLEOTIDE SEQUENCE [LARGE SCALE GENOMIC DNA]</scope>
</reference>
<evidence type="ECO:0000313" key="2">
    <source>
        <dbReference type="Proteomes" id="UP000179106"/>
    </source>
</evidence>
<comment type="caution">
    <text evidence="1">The sequence shown here is derived from an EMBL/GenBank/DDBJ whole genome shotgun (WGS) entry which is preliminary data.</text>
</comment>
<gene>
    <name evidence="1" type="ORF">A3B25_00715</name>
</gene>
<name>A0A1G2GW57_9BACT</name>
<organism evidence="1 2">
    <name type="scientific">Candidatus Ryanbacteria bacterium RIFCSPLOWO2_01_FULL_48_26</name>
    <dbReference type="NCBI Taxonomy" id="1802126"/>
    <lineage>
        <taxon>Bacteria</taxon>
        <taxon>Candidatus Ryaniibacteriota</taxon>
    </lineage>
</organism>
<evidence type="ECO:0000313" key="1">
    <source>
        <dbReference type="EMBL" id="OGZ54446.1"/>
    </source>
</evidence>
<dbReference type="AlphaFoldDB" id="A0A1G2GW57"/>
<protein>
    <submittedName>
        <fullName evidence="1">Uncharacterized protein</fullName>
    </submittedName>
</protein>
<accession>A0A1G2GW57</accession>
<sequence length="268" mass="31593">MKIEHAMYPFARGERGLFVEVYFPKKVEFQARIFNTLKNGRDAKLVKAYFKKHARKLLTELALYPNLFDPDWYNTHPTERVEIRKPTVARARRRFDAYVSQFQGWSMNEVDGMFFKGEKVYEERTQVIRLIFRFKSRYSKAAERESCNDVLRSILYYAITARGLISGEAVWDDAHKAQYMANHAPWVDDAKREFAEKHFAAIARETIKWTDNCALFIFAYLVREFSQEVLKTGKLEEEIWVMSLFGVTLNVIKKSKTKVAITERKEIL</sequence>
<dbReference type="EMBL" id="MHNW01000006">
    <property type="protein sequence ID" value="OGZ54446.1"/>
    <property type="molecule type" value="Genomic_DNA"/>
</dbReference>
<proteinExistence type="predicted"/>